<protein>
    <submittedName>
        <fullName evidence="2">Uncharacterized protein</fullName>
    </submittedName>
</protein>
<dbReference type="EMBL" id="CYSR01000002">
    <property type="protein sequence ID" value="CUH98003.1"/>
    <property type="molecule type" value="Genomic_DNA"/>
</dbReference>
<gene>
    <name evidence="2" type="ORF">PHA8399_00108</name>
</gene>
<evidence type="ECO:0000313" key="2">
    <source>
        <dbReference type="EMBL" id="CUH98003.1"/>
    </source>
</evidence>
<dbReference type="AlphaFoldDB" id="A0A0P1H507"/>
<feature type="region of interest" description="Disordered" evidence="1">
    <location>
        <begin position="33"/>
        <end position="61"/>
    </location>
</feature>
<accession>A0A0P1H507</accession>
<evidence type="ECO:0000313" key="3">
    <source>
        <dbReference type="Proteomes" id="UP000051326"/>
    </source>
</evidence>
<dbReference type="STRING" id="1396826.PHA8399_00108"/>
<sequence length="167" mass="16856">MSRSLALFAIGLVFGGGAGFVIAAGNGVTFDGHDHGDPAHHGGTSAGMAAHDHSQSVSLPAGPDAPSVAIQLHKDPMAGWNLQVIPQNFRFAPENASAADADGEGHAHVYVNGEKLARLYAGWMHLPALPGGAEVTVSLNTNSHSQLVVDGQPVAATLTVPAGGEGS</sequence>
<dbReference type="RefSeq" id="WP_058284267.1">
    <property type="nucleotide sequence ID" value="NZ_CP176615.1"/>
</dbReference>
<evidence type="ECO:0000256" key="1">
    <source>
        <dbReference type="SAM" id="MobiDB-lite"/>
    </source>
</evidence>
<reference evidence="2 3" key="1">
    <citation type="submission" date="2015-09" db="EMBL/GenBank/DDBJ databases">
        <authorList>
            <consortium name="Swine Surveillance"/>
        </authorList>
    </citation>
    <scope>NUCLEOTIDE SEQUENCE [LARGE SCALE GENOMIC DNA]</scope>
    <source>
        <strain evidence="2 3">CECT 8399</strain>
    </source>
</reference>
<proteinExistence type="predicted"/>
<name>A0A0P1H507_9RHOB</name>
<dbReference type="Proteomes" id="UP000051326">
    <property type="component" value="Unassembled WGS sequence"/>
</dbReference>
<organism evidence="2 3">
    <name type="scientific">Leisingera aquaemixtae</name>
    <dbReference type="NCBI Taxonomy" id="1396826"/>
    <lineage>
        <taxon>Bacteria</taxon>
        <taxon>Pseudomonadati</taxon>
        <taxon>Pseudomonadota</taxon>
        <taxon>Alphaproteobacteria</taxon>
        <taxon>Rhodobacterales</taxon>
        <taxon>Roseobacteraceae</taxon>
        <taxon>Leisingera</taxon>
    </lineage>
</organism>